<dbReference type="Gene3D" id="1.10.150.50">
    <property type="entry name" value="Transcription Factor, Ets-1"/>
    <property type="match status" value="1"/>
</dbReference>
<feature type="transmembrane region" description="Helical" evidence="5">
    <location>
        <begin position="455"/>
        <end position="474"/>
    </location>
</feature>
<dbReference type="KEGG" id="mbr:MONBRDRAFT_23237"/>
<feature type="transmembrane region" description="Helical" evidence="5">
    <location>
        <begin position="1559"/>
        <end position="1580"/>
    </location>
</feature>
<organism evidence="6 7">
    <name type="scientific">Monosiga brevicollis</name>
    <name type="common">Choanoflagellate</name>
    <dbReference type="NCBI Taxonomy" id="81824"/>
    <lineage>
        <taxon>Eukaryota</taxon>
        <taxon>Choanoflagellata</taxon>
        <taxon>Craspedida</taxon>
        <taxon>Salpingoecidae</taxon>
        <taxon>Monosiga</taxon>
    </lineage>
</organism>
<gene>
    <name evidence="6" type="ORF">MONBRDRAFT_23237</name>
</gene>
<dbReference type="GO" id="GO:0004100">
    <property type="term" value="F:chitin synthase activity"/>
    <property type="evidence" value="ECO:0000318"/>
    <property type="project" value="GO_Central"/>
</dbReference>
<reference evidence="6 7" key="1">
    <citation type="journal article" date="2008" name="Nature">
        <title>The genome of the choanoflagellate Monosiga brevicollis and the origin of metazoans.</title>
        <authorList>
            <consortium name="JGI Sequencing"/>
            <person name="King N."/>
            <person name="Westbrook M.J."/>
            <person name="Young S.L."/>
            <person name="Kuo A."/>
            <person name="Abedin M."/>
            <person name="Chapman J."/>
            <person name="Fairclough S."/>
            <person name="Hellsten U."/>
            <person name="Isogai Y."/>
            <person name="Letunic I."/>
            <person name="Marr M."/>
            <person name="Pincus D."/>
            <person name="Putnam N."/>
            <person name="Rokas A."/>
            <person name="Wright K.J."/>
            <person name="Zuzow R."/>
            <person name="Dirks W."/>
            <person name="Good M."/>
            <person name="Goodstein D."/>
            <person name="Lemons D."/>
            <person name="Li W."/>
            <person name="Lyons J.B."/>
            <person name="Morris A."/>
            <person name="Nichols S."/>
            <person name="Richter D.J."/>
            <person name="Salamov A."/>
            <person name="Bork P."/>
            <person name="Lim W.A."/>
            <person name="Manning G."/>
            <person name="Miller W.T."/>
            <person name="McGinnis W."/>
            <person name="Shapiro H."/>
            <person name="Tjian R."/>
            <person name="Grigoriev I.V."/>
            <person name="Rokhsar D."/>
        </authorList>
    </citation>
    <scope>NUCLEOTIDE SEQUENCE [LARGE SCALE GENOMIC DNA]</scope>
    <source>
        <strain evidence="7">MX1 / ATCC 50154</strain>
    </source>
</reference>
<feature type="transmembrane region" description="Helical" evidence="5">
    <location>
        <begin position="940"/>
        <end position="960"/>
    </location>
</feature>
<feature type="transmembrane region" description="Helical" evidence="5">
    <location>
        <begin position="414"/>
        <end position="435"/>
    </location>
</feature>
<sequence length="1621" mass="181821">MPASDNAEMPGITEVEIEQAREDDANFNDVRPQSTEAGTRHSTERTFTDWNREEELNKNLIPDDEDETKQESTSIVLIVMGTILFALILILSVISKLGFVALTSELRHANNQTVIDHQDWSDLSLQGKRSYAALGLILISAQVLDFAWCLGRMILVDRQWNQWPGWKTFGLMAMVACLESAGLVTFVLYVAPRLHAYIVIALMGCVYLFPRLELFKWMGLAQSNDHSTGIIELFPVRPIYLAAWLTLSPVSPCVSVAQSTPHCSTATGPISTPIPTAAHRSIEASRRVLMCAHLTVQNQHPQVIINSRQGFFSKHLERPLCLFGHAIQLAALILVPVFLVTYLDSSNNLAMRIATPLSLLALAISWSPLVQESLSKSRNEELRAADLHVNGLPSDHQHEFTEHRFTPSSTRSTVIFIFLKCGFLLVGILISDLLQSGSTLFFDRDVIASIGDDPYILHWLIVQLVASYIMYTFVRHGIMMGLQRQCLAAPMYCSTPVALVMLLALSQYSNRLGVKINQVHVDTDVLYLLVFAGVVWLSSIFVTFGFVWKRKIPRLALHENLFYQPSFCAALLEPFVLLNRRSVDEWARHSEGDILSTEDELLKTRLYICTTMYQEEEKEMRKLLTSVLTAGHDLAPRCECLESHIFMDGGMKGDEPGLAALRLLRILDECLQKQKLKPKCRTDVMGGSSRRGRRRIFTPYGCRIELTAPGPFRVSIHLKDPAKVKKKKRASQFMYMYYIIRYLLDENRIPSESAYILATDADIGFRAEDVTPLIMMMARDRKVGAVCGRTYPLGHGPLYYYQAFDYSIGHWFQKSAENVWELRGVSENIIFLLLSHFHPLVCFCSSGNCTVLPGLFQDDTYCPVDFKEFYNQRRRWIVSTIANIIEVLNKTSVAVRRNEAFTVPYAFYQGLILLSTMLSPATVILIIVGGLQYILHWPVVAVYCIVFGASLGYLLVCMVFSQNVQINVAKALTGIFAVIMGLVFVGLIAQTVDNIHDAVHPPSTATTTPQHMHPTNPLTTPSPHHNHTTTPSAEAEFLETFAASPTEMLATFTASPVDFMATLLGGHAKVAAGADSISVTVIYLLVMIGMFLVAGFLHLGEFMSLVHGAWYLLALPSGYLFLLIYACCNLDDRSWGTRETITTTKSKNVNTSSLSFGFFRGCGWHPKEPFVHFLGRLICCRPWTDPEYLEQEPDEEQPDVTTRDPLKWQLRRTVLADGTTQFEVVCLPVLQLLDTLQAAVIDDVPNPHLLVQEFAAAIRSCPELLLSNAAWVRAWSSEIMTFNESFLAEIRNHVPAIIEDIKASMRTINGDFQSKLLQLGQRPNTAISLASTVASMNTVAWGDEAPSQFKVLRTHEWLQSFGLDTPELEARLIANGYDDNTFLRHLSAKDIDEMGISDFRAGQAIKRSLLAAVRSGQVARPREMGICKRAHLQKAELAISYLAAYLNAEADKNKLLSNDQLQRKAKDLWIKLPMHTLKDMSSRSNRANEYAFWHGFIQHRLGSHLDSTAREQELKGKLKSMKNRAVLTLFVINAMWLVLILILNGSSAHGLKLLGTNPLGVAFLIVYGLLFVIQFLCMLVHRYGTLMQYVASVSVATSMDMVVGMRDDDVVAVRHDRFERL</sequence>
<feature type="transmembrane region" description="Helical" evidence="5">
    <location>
        <begin position="320"/>
        <end position="343"/>
    </location>
</feature>
<evidence type="ECO:0008006" key="8">
    <source>
        <dbReference type="Google" id="ProtNLM"/>
    </source>
</evidence>
<feature type="transmembrane region" description="Helical" evidence="5">
    <location>
        <begin position="168"/>
        <end position="188"/>
    </location>
</feature>
<comment type="subcellular location">
    <subcellularLocation>
        <location evidence="1">Membrane</location>
        <topology evidence="1">Multi-pass membrane protein</topology>
    </subcellularLocation>
</comment>
<dbReference type="InterPro" id="IPR013761">
    <property type="entry name" value="SAM/pointed_sf"/>
</dbReference>
<feature type="region of interest" description="Disordered" evidence="4">
    <location>
        <begin position="1"/>
        <end position="49"/>
    </location>
</feature>
<dbReference type="Proteomes" id="UP000001357">
    <property type="component" value="Unassembled WGS sequence"/>
</dbReference>
<feature type="transmembrane region" description="Helical" evidence="5">
    <location>
        <begin position="131"/>
        <end position="156"/>
    </location>
</feature>
<feature type="compositionally biased region" description="Basic and acidic residues" evidence="4">
    <location>
        <begin position="38"/>
        <end position="49"/>
    </location>
</feature>
<dbReference type="InParanoid" id="A9URK7"/>
<feature type="transmembrane region" description="Helical" evidence="5">
    <location>
        <begin position="349"/>
        <end position="369"/>
    </location>
</feature>
<dbReference type="PANTHER" id="PTHR22914">
    <property type="entry name" value="CHITIN SYNTHASE"/>
    <property type="match status" value="1"/>
</dbReference>
<protein>
    <recommendedName>
        <fullName evidence="8">Chitin synthase</fullName>
    </recommendedName>
</protein>
<dbReference type="InterPro" id="IPR004835">
    <property type="entry name" value="Chitin_synth"/>
</dbReference>
<feature type="transmembrane region" description="Helical" evidence="5">
    <location>
        <begin position="486"/>
        <end position="505"/>
    </location>
</feature>
<keyword evidence="3 5" id="KW-0472">Membrane</keyword>
<evidence type="ECO:0000256" key="2">
    <source>
        <dbReference type="ARBA" id="ARBA00022692"/>
    </source>
</evidence>
<feature type="transmembrane region" description="Helical" evidence="5">
    <location>
        <begin position="1048"/>
        <end position="1065"/>
    </location>
</feature>
<evidence type="ECO:0000256" key="4">
    <source>
        <dbReference type="SAM" id="MobiDB-lite"/>
    </source>
</evidence>
<proteinExistence type="predicted"/>
<feature type="transmembrane region" description="Helical" evidence="5">
    <location>
        <begin position="75"/>
        <end position="94"/>
    </location>
</feature>
<feature type="transmembrane region" description="Helical" evidence="5">
    <location>
        <begin position="1109"/>
        <end position="1128"/>
    </location>
</feature>
<keyword evidence="2 5" id="KW-0812">Transmembrane</keyword>
<dbReference type="GO" id="GO:0016020">
    <property type="term" value="C:membrane"/>
    <property type="evidence" value="ECO:0007669"/>
    <property type="project" value="UniProtKB-SubCell"/>
</dbReference>
<evidence type="ECO:0000313" key="6">
    <source>
        <dbReference type="EMBL" id="EDQ91941.1"/>
    </source>
</evidence>
<dbReference type="GO" id="GO:0006031">
    <property type="term" value="P:chitin biosynthetic process"/>
    <property type="evidence" value="ECO:0000318"/>
    <property type="project" value="GO_Central"/>
</dbReference>
<dbReference type="OMA" id="SHIFMDG"/>
<evidence type="ECO:0000256" key="1">
    <source>
        <dbReference type="ARBA" id="ARBA00004141"/>
    </source>
</evidence>
<feature type="compositionally biased region" description="Low complexity" evidence="4">
    <location>
        <begin position="1013"/>
        <end position="1030"/>
    </location>
</feature>
<keyword evidence="7" id="KW-1185">Reference proteome</keyword>
<name>A9URK7_MONBE</name>
<dbReference type="EMBL" id="CH991544">
    <property type="protein sequence ID" value="EDQ91941.1"/>
    <property type="molecule type" value="Genomic_DNA"/>
</dbReference>
<dbReference type="PANTHER" id="PTHR22914:SF41">
    <property type="entry name" value="CHITIN SYNTHASE 7"/>
    <property type="match status" value="1"/>
</dbReference>
<evidence type="ECO:0000256" key="3">
    <source>
        <dbReference type="ARBA" id="ARBA00023136"/>
    </source>
</evidence>
<dbReference type="STRING" id="81824.A9URK7"/>
<evidence type="ECO:0000313" key="7">
    <source>
        <dbReference type="Proteomes" id="UP000001357"/>
    </source>
</evidence>
<dbReference type="eggNOG" id="KOG2571">
    <property type="taxonomic scope" value="Eukaryota"/>
</dbReference>
<evidence type="ECO:0000256" key="5">
    <source>
        <dbReference type="SAM" id="Phobius"/>
    </source>
</evidence>
<feature type="transmembrane region" description="Helical" evidence="5">
    <location>
        <begin position="906"/>
        <end position="934"/>
    </location>
</feature>
<dbReference type="GeneID" id="5888622"/>
<feature type="region of interest" description="Disordered" evidence="4">
    <location>
        <begin position="1003"/>
        <end position="1030"/>
    </location>
</feature>
<feature type="transmembrane region" description="Helical" evidence="5">
    <location>
        <begin position="525"/>
        <end position="548"/>
    </location>
</feature>
<dbReference type="RefSeq" id="XP_001743227.1">
    <property type="nucleotide sequence ID" value="XM_001743175.1"/>
</dbReference>
<feature type="transmembrane region" description="Helical" evidence="5">
    <location>
        <begin position="972"/>
        <end position="992"/>
    </location>
</feature>
<accession>A9URK7</accession>
<keyword evidence="5" id="KW-1133">Transmembrane helix</keyword>
<feature type="transmembrane region" description="Helical" evidence="5">
    <location>
        <begin position="1525"/>
        <end position="1547"/>
    </location>
</feature>
<feature type="transmembrane region" description="Helical" evidence="5">
    <location>
        <begin position="1077"/>
        <end position="1097"/>
    </location>
</feature>
<feature type="transmembrane region" description="Helical" evidence="5">
    <location>
        <begin position="194"/>
        <end position="210"/>
    </location>
</feature>